<reference evidence="1 2" key="1">
    <citation type="submission" date="2017-11" db="EMBL/GenBank/DDBJ databases">
        <title>Complete genome sequence of Spiroplasma clarkii CN-5 (DSM 19994).</title>
        <authorList>
            <person name="Tsai Y.-M."/>
            <person name="Chang A."/>
            <person name="Lo W.-S."/>
            <person name="Kuo C.-H."/>
        </authorList>
    </citation>
    <scope>NUCLEOTIDE SEQUENCE [LARGE SCALE GENOMIC DNA]</scope>
    <source>
        <strain evidence="1 2">CN-5</strain>
    </source>
</reference>
<proteinExistence type="predicted"/>
<gene>
    <name evidence="1" type="ORF">SCLAR_v1c10080</name>
</gene>
<dbReference type="Proteomes" id="UP000231179">
    <property type="component" value="Chromosome"/>
</dbReference>
<evidence type="ECO:0008006" key="3">
    <source>
        <dbReference type="Google" id="ProtNLM"/>
    </source>
</evidence>
<dbReference type="OrthoDB" id="389019at2"/>
<name>A0A1Y0L2H5_9MOLU</name>
<dbReference type="EMBL" id="CP024870">
    <property type="protein sequence ID" value="ATX71310.1"/>
    <property type="molecule type" value="Genomic_DNA"/>
</dbReference>
<evidence type="ECO:0000313" key="1">
    <source>
        <dbReference type="EMBL" id="ATX71310.1"/>
    </source>
</evidence>
<evidence type="ECO:0000313" key="2">
    <source>
        <dbReference type="Proteomes" id="UP000231179"/>
    </source>
</evidence>
<keyword evidence="2" id="KW-1185">Reference proteome</keyword>
<dbReference type="AlphaFoldDB" id="A0A1Y0L2H5"/>
<dbReference type="KEGG" id="scla:SCLARK_001453"/>
<protein>
    <recommendedName>
        <fullName evidence="3">DUF4375 domain-containing protein</fullName>
    </recommendedName>
</protein>
<organism evidence="1 2">
    <name type="scientific">Spiroplasma clarkii</name>
    <dbReference type="NCBI Taxonomy" id="2139"/>
    <lineage>
        <taxon>Bacteria</taxon>
        <taxon>Bacillati</taxon>
        <taxon>Mycoplasmatota</taxon>
        <taxon>Mollicutes</taxon>
        <taxon>Entomoplasmatales</taxon>
        <taxon>Spiroplasmataceae</taxon>
        <taxon>Spiroplasma</taxon>
    </lineage>
</organism>
<dbReference type="RefSeq" id="WP_100254848.1">
    <property type="nucleotide sequence ID" value="NZ_CP015819.1"/>
</dbReference>
<sequence>MTDKQAKDISDYLDNAADEVVDLMFEELISGMSVYFAVLLFGEEIEKAFENPANKELEPKAIAQIVKKADIGKEEIFTTLLGALESEDNAIDFAEDCVESIAFNPSYPQPLLEKINELDIDSKEFSIELIITFRDQFIDFFSNDLDVLEWKNDIIDALVANWM</sequence>
<accession>A0A1Y0L2H5</accession>